<protein>
    <recommendedName>
        <fullName evidence="4">Coenzyme Q-binding protein COQ10 START domain-containing protein</fullName>
    </recommendedName>
</protein>
<dbReference type="GeneID" id="8248619"/>
<dbReference type="FunCoup" id="C1EG22">
    <property type="interactions" value="591"/>
</dbReference>
<evidence type="ECO:0000259" key="4">
    <source>
        <dbReference type="Pfam" id="PF03364"/>
    </source>
</evidence>
<gene>
    <name evidence="5" type="ORF">MICPUN_76598</name>
</gene>
<organism evidence="5 6">
    <name type="scientific">Micromonas commoda (strain RCC299 / NOUM17 / CCMP2709)</name>
    <name type="common">Picoplanktonic green alga</name>
    <dbReference type="NCBI Taxonomy" id="296587"/>
    <lineage>
        <taxon>Eukaryota</taxon>
        <taxon>Viridiplantae</taxon>
        <taxon>Chlorophyta</taxon>
        <taxon>Mamiellophyceae</taxon>
        <taxon>Mamiellales</taxon>
        <taxon>Mamiellaceae</taxon>
        <taxon>Micromonas</taxon>
    </lineage>
</organism>
<accession>C1EG22</accession>
<dbReference type="GO" id="GO:0048039">
    <property type="term" value="F:ubiquinone binding"/>
    <property type="evidence" value="ECO:0007669"/>
    <property type="project" value="InterPro"/>
</dbReference>
<dbReference type="AlphaFoldDB" id="C1EG22"/>
<reference evidence="5 6" key="1">
    <citation type="journal article" date="2009" name="Science">
        <title>Green evolution and dynamic adaptations revealed by genomes of the marine picoeukaryotes Micromonas.</title>
        <authorList>
            <person name="Worden A.Z."/>
            <person name="Lee J.H."/>
            <person name="Mock T."/>
            <person name="Rouze P."/>
            <person name="Simmons M.P."/>
            <person name="Aerts A.L."/>
            <person name="Allen A.E."/>
            <person name="Cuvelier M.L."/>
            <person name="Derelle E."/>
            <person name="Everett M.V."/>
            <person name="Foulon E."/>
            <person name="Grimwood J."/>
            <person name="Gundlach H."/>
            <person name="Henrissat B."/>
            <person name="Napoli C."/>
            <person name="McDonald S.M."/>
            <person name="Parker M.S."/>
            <person name="Rombauts S."/>
            <person name="Salamov A."/>
            <person name="Von Dassow P."/>
            <person name="Badger J.H."/>
            <person name="Coutinho P.M."/>
            <person name="Demir E."/>
            <person name="Dubchak I."/>
            <person name="Gentemann C."/>
            <person name="Eikrem W."/>
            <person name="Gready J.E."/>
            <person name="John U."/>
            <person name="Lanier W."/>
            <person name="Lindquist E.A."/>
            <person name="Lucas S."/>
            <person name="Mayer K.F."/>
            <person name="Moreau H."/>
            <person name="Not F."/>
            <person name="Otillar R."/>
            <person name="Panaud O."/>
            <person name="Pangilinan J."/>
            <person name="Paulsen I."/>
            <person name="Piegu B."/>
            <person name="Poliakov A."/>
            <person name="Robbens S."/>
            <person name="Schmutz J."/>
            <person name="Toulza E."/>
            <person name="Wyss T."/>
            <person name="Zelensky A."/>
            <person name="Zhou K."/>
            <person name="Armbrust E.V."/>
            <person name="Bhattacharya D."/>
            <person name="Goodenough U.W."/>
            <person name="Van de Peer Y."/>
            <person name="Grigoriev I.V."/>
        </authorList>
    </citation>
    <scope>NUCLEOTIDE SEQUENCE [LARGE SCALE GENOMIC DNA]</scope>
    <source>
        <strain evidence="6">RCC299 / NOUM17</strain>
    </source>
</reference>
<dbReference type="CDD" id="cd07813">
    <property type="entry name" value="COQ10p_like"/>
    <property type="match status" value="1"/>
</dbReference>
<dbReference type="KEGG" id="mis:MICPUN_76598"/>
<dbReference type="STRING" id="296587.C1EG22"/>
<dbReference type="Proteomes" id="UP000002009">
    <property type="component" value="Chromosome 13"/>
</dbReference>
<dbReference type="eggNOG" id="KOG3177">
    <property type="taxonomic scope" value="Eukaryota"/>
</dbReference>
<dbReference type="SUPFAM" id="SSF55961">
    <property type="entry name" value="Bet v1-like"/>
    <property type="match status" value="1"/>
</dbReference>
<comment type="function">
    <text evidence="3">Required for the function of coenzyme Q in the respiratory chain. May serve as a chaperone or may be involved in the transport of Q6 from its site of synthesis to the catalytic sites of the respiratory complexes.</text>
</comment>
<keyword evidence="6" id="KW-1185">Reference proteome</keyword>
<evidence type="ECO:0000313" key="5">
    <source>
        <dbReference type="EMBL" id="ACO66701.1"/>
    </source>
</evidence>
<dbReference type="InParanoid" id="C1EG22"/>
<dbReference type="GO" id="GO:0005739">
    <property type="term" value="C:mitochondrion"/>
    <property type="evidence" value="ECO:0007669"/>
    <property type="project" value="TreeGrafter"/>
</dbReference>
<feature type="domain" description="Coenzyme Q-binding protein COQ10 START" evidence="4">
    <location>
        <begin position="4"/>
        <end position="134"/>
    </location>
</feature>
<feature type="non-terminal residue" evidence="5">
    <location>
        <position position="1"/>
    </location>
</feature>
<dbReference type="InterPro" id="IPR005031">
    <property type="entry name" value="COQ10_START"/>
</dbReference>
<dbReference type="RefSeq" id="XP_002505443.1">
    <property type="nucleotide sequence ID" value="XM_002505397.1"/>
</dbReference>
<dbReference type="InterPro" id="IPR023393">
    <property type="entry name" value="START-like_dom_sf"/>
</dbReference>
<dbReference type="OMA" id="IDGPFKY"/>
<feature type="non-terminal residue" evidence="5">
    <location>
        <position position="142"/>
    </location>
</feature>
<dbReference type="InterPro" id="IPR044996">
    <property type="entry name" value="COQ10-like"/>
</dbReference>
<dbReference type="OrthoDB" id="292693at2759"/>
<comment type="subunit">
    <text evidence="2">Interacts with coenzyme Q.</text>
</comment>
<sequence length="142" mass="16236">SKTVQHSPEDLFAVVADVDRYREFVPFCAGSRVLRRTSHSRFEAELEIGFRLFNERYVSDVSLVPGESVTAEAVSTPGGLFERLVSTWRFERGAHPRECVVKFDIDFRVGSVLHAQAVRLFFEEVSRMQINAFEARCDEIYG</sequence>
<dbReference type="EMBL" id="CP001331">
    <property type="protein sequence ID" value="ACO66701.1"/>
    <property type="molecule type" value="Genomic_DNA"/>
</dbReference>
<evidence type="ECO:0000256" key="1">
    <source>
        <dbReference type="ARBA" id="ARBA00006885"/>
    </source>
</evidence>
<dbReference type="PANTHER" id="PTHR12901">
    <property type="entry name" value="SPERM PROTEIN HOMOLOG"/>
    <property type="match status" value="1"/>
</dbReference>
<dbReference type="Pfam" id="PF03364">
    <property type="entry name" value="Polyketide_cyc"/>
    <property type="match status" value="1"/>
</dbReference>
<dbReference type="Gene3D" id="3.30.530.20">
    <property type="match status" value="1"/>
</dbReference>
<proteinExistence type="inferred from homology"/>
<name>C1EG22_MICCC</name>
<evidence type="ECO:0000256" key="2">
    <source>
        <dbReference type="ARBA" id="ARBA00011814"/>
    </source>
</evidence>
<evidence type="ECO:0000313" key="6">
    <source>
        <dbReference type="Proteomes" id="UP000002009"/>
    </source>
</evidence>
<comment type="similarity">
    <text evidence="1">Belongs to the COQ10 family.</text>
</comment>
<dbReference type="PANTHER" id="PTHR12901:SF10">
    <property type="entry name" value="COENZYME Q-BINDING PROTEIN COQ10, MITOCHONDRIAL"/>
    <property type="match status" value="1"/>
</dbReference>
<dbReference type="GO" id="GO:0045333">
    <property type="term" value="P:cellular respiration"/>
    <property type="evidence" value="ECO:0007669"/>
    <property type="project" value="InterPro"/>
</dbReference>
<evidence type="ECO:0000256" key="3">
    <source>
        <dbReference type="ARBA" id="ARBA00024947"/>
    </source>
</evidence>